<proteinExistence type="predicted"/>
<name>A0A8J8T3N7_HALGN</name>
<evidence type="ECO:0000313" key="1">
    <source>
        <dbReference type="EMBL" id="TNV80331.1"/>
    </source>
</evidence>
<reference evidence="1" key="1">
    <citation type="submission" date="2019-06" db="EMBL/GenBank/DDBJ databases">
        <authorList>
            <person name="Zheng W."/>
        </authorList>
    </citation>
    <scope>NUCLEOTIDE SEQUENCE</scope>
    <source>
        <strain evidence="1">QDHG01</strain>
    </source>
</reference>
<comment type="caution">
    <text evidence="1">The sequence shown here is derived from an EMBL/GenBank/DDBJ whole genome shotgun (WGS) entry which is preliminary data.</text>
</comment>
<accession>A0A8J8T3N7</accession>
<dbReference type="EMBL" id="RRYP01007650">
    <property type="protein sequence ID" value="TNV80331.1"/>
    <property type="molecule type" value="Genomic_DNA"/>
</dbReference>
<gene>
    <name evidence="1" type="ORF">FGO68_gene8583</name>
</gene>
<dbReference type="OrthoDB" id="10451653at2759"/>
<protein>
    <submittedName>
        <fullName evidence="1">Uncharacterized protein</fullName>
    </submittedName>
</protein>
<keyword evidence="2" id="KW-1185">Reference proteome</keyword>
<dbReference type="AlphaFoldDB" id="A0A8J8T3N7"/>
<sequence>MSGSQLDIFSLSTAHNLLLVFDCPSKDREAYSKFSEEILNQVGEAAICFFDTEIPAAFPTSLPNVHSIYELSSVWLLLGVFSGQANKHVHIFTDDPEQFIPKFQNPEQPGKLRQNVAIHPCIEAQTFSVQQATNPWVSIFDNQEVLSSFEISQLQQILRKFIKQSVTSKTPNNLEKLINISQNLVKAHMSSIKNDRTKMTGDLAFHFVRSLFLDNVLENKTITLAILSNDVQCMADFENFTKINYTSRFQSIIDKLKAQIKIKQEEAQLYQLEKLALVNEQAKADETIVVEDDETIIKGAIQHLFDQYVALFTKAKIFEIRKLNKLMKQINNYVSGFIMKKETAPKMQNKDRHQASVLKANERLICSNLLKIVTSRGLIKSSDMMTIDHEPQRINELNHNDAMRQIKEAEYFLENEQANQIYDQPSLVFKKPEEPAVLAEPEEKKKGDPIDLFIERLYMQIKSSKHFPNSLRELAKIIRQKITMRGEQKGGAGEEVKNVEDILRRMHDKGMFTKKMRTGESKEHAKEHVKLKFSDIIELFKREDKEDIGIVFESQFMFQQPANSSAQK</sequence>
<organism evidence="1 2">
    <name type="scientific">Halteria grandinella</name>
    <dbReference type="NCBI Taxonomy" id="5974"/>
    <lineage>
        <taxon>Eukaryota</taxon>
        <taxon>Sar</taxon>
        <taxon>Alveolata</taxon>
        <taxon>Ciliophora</taxon>
        <taxon>Intramacronucleata</taxon>
        <taxon>Spirotrichea</taxon>
        <taxon>Stichotrichia</taxon>
        <taxon>Sporadotrichida</taxon>
        <taxon>Halteriidae</taxon>
        <taxon>Halteria</taxon>
    </lineage>
</organism>
<evidence type="ECO:0000313" key="2">
    <source>
        <dbReference type="Proteomes" id="UP000785679"/>
    </source>
</evidence>
<dbReference type="Proteomes" id="UP000785679">
    <property type="component" value="Unassembled WGS sequence"/>
</dbReference>